<accession>A0ABW3QEM3</accession>
<evidence type="ECO:0000256" key="1">
    <source>
        <dbReference type="SAM" id="MobiDB-lite"/>
    </source>
</evidence>
<protein>
    <submittedName>
        <fullName evidence="2">Uncharacterized protein</fullName>
    </submittedName>
</protein>
<gene>
    <name evidence="2" type="ORF">ACFQ4C_12130</name>
</gene>
<dbReference type="Proteomes" id="UP001597116">
    <property type="component" value="Unassembled WGS sequence"/>
</dbReference>
<feature type="region of interest" description="Disordered" evidence="1">
    <location>
        <begin position="1"/>
        <end position="31"/>
    </location>
</feature>
<proteinExistence type="predicted"/>
<organism evidence="2 3">
    <name type="scientific">Larkinella insperata</name>
    <dbReference type="NCBI Taxonomy" id="332158"/>
    <lineage>
        <taxon>Bacteria</taxon>
        <taxon>Pseudomonadati</taxon>
        <taxon>Bacteroidota</taxon>
        <taxon>Cytophagia</taxon>
        <taxon>Cytophagales</taxon>
        <taxon>Spirosomataceae</taxon>
        <taxon>Larkinella</taxon>
    </lineage>
</organism>
<evidence type="ECO:0000313" key="2">
    <source>
        <dbReference type="EMBL" id="MFD1141865.1"/>
    </source>
</evidence>
<keyword evidence="3" id="KW-1185">Reference proteome</keyword>
<comment type="caution">
    <text evidence="2">The sequence shown here is derived from an EMBL/GenBank/DDBJ whole genome shotgun (WGS) entry which is preliminary data.</text>
</comment>
<dbReference type="RefSeq" id="WP_265992366.1">
    <property type="nucleotide sequence ID" value="NZ_CP110973.1"/>
</dbReference>
<dbReference type="EMBL" id="JBHTLP010000008">
    <property type="protein sequence ID" value="MFD1141865.1"/>
    <property type="molecule type" value="Genomic_DNA"/>
</dbReference>
<reference evidence="3" key="1">
    <citation type="journal article" date="2019" name="Int. J. Syst. Evol. Microbiol.">
        <title>The Global Catalogue of Microorganisms (GCM) 10K type strain sequencing project: providing services to taxonomists for standard genome sequencing and annotation.</title>
        <authorList>
            <consortium name="The Broad Institute Genomics Platform"/>
            <consortium name="The Broad Institute Genome Sequencing Center for Infectious Disease"/>
            <person name="Wu L."/>
            <person name="Ma J."/>
        </authorList>
    </citation>
    <scope>NUCLEOTIDE SEQUENCE [LARGE SCALE GENOMIC DNA]</scope>
    <source>
        <strain evidence="3">CCUG 55608</strain>
    </source>
</reference>
<sequence length="318" mass="34926">MSTGQMYSGKGETTTQSQQNEQSVANPTAQSVSPSITVVNARVDAAISNLFADYVGYEIPQDAFHAFGLHIKSIFAQSLSGGSALVDTPTPLFVQMPDFLVEWVSDPEKLYSIRRTLEEMEKTAVRNSEPCQDSIKFESVASSFQSILTAAEHTLQGRQLGFDPTVAVAPPVEPEQPANQTKAASQKEFNHPGSKMILKADLSLSVSKNHPKSLSELQLVNLALRKLQYDHTRKLTFYLSEEWSKDAAHIAYELRVVDGILGRLFDATAASVNELNNVLLDASGKALDVAYSGFEDNIQHELQELYLDYNDDALKPGV</sequence>
<evidence type="ECO:0000313" key="3">
    <source>
        <dbReference type="Proteomes" id="UP001597116"/>
    </source>
</evidence>
<name>A0ABW3QEM3_9BACT</name>
<feature type="compositionally biased region" description="Low complexity" evidence="1">
    <location>
        <begin position="12"/>
        <end position="23"/>
    </location>
</feature>